<evidence type="ECO:0000313" key="3">
    <source>
        <dbReference type="EMBL" id="SFP21171.1"/>
    </source>
</evidence>
<dbReference type="InterPro" id="IPR002347">
    <property type="entry name" value="SDR_fam"/>
</dbReference>
<dbReference type="RefSeq" id="WP_021593992.1">
    <property type="nucleotide sequence ID" value="NZ_CP083237.1"/>
</dbReference>
<dbReference type="GO" id="GO:0016491">
    <property type="term" value="F:oxidoreductase activity"/>
    <property type="evidence" value="ECO:0007669"/>
    <property type="project" value="UniProtKB-KW"/>
</dbReference>
<dbReference type="Gene3D" id="3.40.50.720">
    <property type="entry name" value="NAD(P)-binding Rossmann-like Domain"/>
    <property type="match status" value="1"/>
</dbReference>
<dbReference type="GeneID" id="99650950"/>
<dbReference type="SUPFAM" id="SSF51735">
    <property type="entry name" value="NAD(P)-binding Rossmann-fold domains"/>
    <property type="match status" value="1"/>
</dbReference>
<evidence type="ECO:0000256" key="2">
    <source>
        <dbReference type="ARBA" id="ARBA00023002"/>
    </source>
</evidence>
<gene>
    <name evidence="3" type="ORF">SAMN04489713_112159</name>
</gene>
<dbReference type="EMBL" id="FOVH01000012">
    <property type="protein sequence ID" value="SFP21171.1"/>
    <property type="molecule type" value="Genomic_DNA"/>
</dbReference>
<comment type="similarity">
    <text evidence="1">Belongs to the short-chain dehydrogenases/reductases (SDR) family.</text>
</comment>
<reference evidence="3 4" key="1">
    <citation type="submission" date="2016-10" db="EMBL/GenBank/DDBJ databases">
        <authorList>
            <person name="de Groot N.N."/>
        </authorList>
    </citation>
    <scope>NUCLEOTIDE SEQUENCE [LARGE SCALE GENOMIC DNA]</scope>
    <source>
        <strain evidence="3 4">DSM 43067</strain>
    </source>
</reference>
<dbReference type="eggNOG" id="COG1028">
    <property type="taxonomic scope" value="Bacteria"/>
</dbReference>
<keyword evidence="2" id="KW-0560">Oxidoreductase</keyword>
<dbReference type="PANTHER" id="PTHR24321:SF8">
    <property type="entry name" value="ESTRADIOL 17-BETA-DEHYDROGENASE 8-RELATED"/>
    <property type="match status" value="1"/>
</dbReference>
<dbReference type="InterPro" id="IPR036291">
    <property type="entry name" value="NAD(P)-bd_dom_sf"/>
</dbReference>
<dbReference type="Proteomes" id="UP000183413">
    <property type="component" value="Unassembled WGS sequence"/>
</dbReference>
<dbReference type="FunFam" id="3.40.50.720:FF:000084">
    <property type="entry name" value="Short-chain dehydrogenase reductase"/>
    <property type="match status" value="1"/>
</dbReference>
<dbReference type="Pfam" id="PF13561">
    <property type="entry name" value="adh_short_C2"/>
    <property type="match status" value="1"/>
</dbReference>
<dbReference type="PRINTS" id="PR00081">
    <property type="entry name" value="GDHRDH"/>
</dbReference>
<proteinExistence type="inferred from homology"/>
<dbReference type="InParanoid" id="A0A1I5NIY1"/>
<organism evidence="3 4">
    <name type="scientific">Actinomadura madurae</name>
    <dbReference type="NCBI Taxonomy" id="1993"/>
    <lineage>
        <taxon>Bacteria</taxon>
        <taxon>Bacillati</taxon>
        <taxon>Actinomycetota</taxon>
        <taxon>Actinomycetes</taxon>
        <taxon>Streptosporangiales</taxon>
        <taxon>Thermomonosporaceae</taxon>
        <taxon>Actinomadura</taxon>
    </lineage>
</organism>
<evidence type="ECO:0000256" key="1">
    <source>
        <dbReference type="ARBA" id="ARBA00006484"/>
    </source>
</evidence>
<dbReference type="STRING" id="1993.SAMN04489713_112159"/>
<dbReference type="PANTHER" id="PTHR24321">
    <property type="entry name" value="DEHYDROGENASES, SHORT CHAIN"/>
    <property type="match status" value="1"/>
</dbReference>
<accession>A0A1I5NIY1</accession>
<dbReference type="CDD" id="cd05233">
    <property type="entry name" value="SDR_c"/>
    <property type="match status" value="1"/>
</dbReference>
<dbReference type="AlphaFoldDB" id="A0A1I5NIY1"/>
<sequence length="267" mass="27894">MLEEFDAVCPDGMLADQVLIVTGASQGIGEAAAYGFARAGASVVLAARRGEVVEKHAAKIRNAGGKAIGVAVDVTREADVEAMVALAVSEFGRLDGAFNNAGIEQTPPGPMHEVTLDQWRDIHAVKIDGVFLCVKHEVQAMFGSGGAIVNHGSVVSERPLPHYPAPASSQGAIPALTRTAAVTYAEQDIRVNMIATGAILTPERAAHRTAETEIYQPDVARKICPLGRFGTPREIASTAAFLLSPWSSYLTGAVVPVDGGNTAGNVR</sequence>
<name>A0A1I5NIY1_9ACTN</name>
<evidence type="ECO:0000313" key="4">
    <source>
        <dbReference type="Proteomes" id="UP000183413"/>
    </source>
</evidence>
<protein>
    <submittedName>
        <fullName evidence="3">NAD(P)-dependent dehydrogenase, short-chain alcohol dehydrogenase family</fullName>
    </submittedName>
</protein>
<keyword evidence="4" id="KW-1185">Reference proteome</keyword>